<dbReference type="GO" id="GO:0008830">
    <property type="term" value="F:dTDP-4-dehydrorhamnose 3,5-epimerase activity"/>
    <property type="evidence" value="ECO:0007669"/>
    <property type="project" value="UniProtKB-UniRule"/>
</dbReference>
<comment type="catalytic activity">
    <reaction evidence="3">
        <text>dTDP-4-dehydro-6-deoxy-alpha-D-glucose = dTDP-4-dehydro-beta-L-rhamnose</text>
        <dbReference type="Rhea" id="RHEA:16969"/>
        <dbReference type="ChEBI" id="CHEBI:57649"/>
        <dbReference type="ChEBI" id="CHEBI:62830"/>
        <dbReference type="EC" id="5.1.3.13"/>
    </reaction>
</comment>
<comment type="pathway">
    <text evidence="3">Carbohydrate biosynthesis; dTDP-L-rhamnose biosynthesis.</text>
</comment>
<comment type="function">
    <text evidence="3">Catalyzes the epimerization of the C3' and C5'positions of dTDP-6-deoxy-D-xylo-4-hexulose, forming dTDP-6-deoxy-L-lyxo-4-hexulose.</text>
</comment>
<comment type="subunit">
    <text evidence="3">Homodimer.</text>
</comment>
<dbReference type="Gene3D" id="2.60.120.10">
    <property type="entry name" value="Jelly Rolls"/>
    <property type="match status" value="1"/>
</dbReference>
<dbReference type="PANTHER" id="PTHR21047">
    <property type="entry name" value="DTDP-6-DEOXY-D-GLUCOSE-3,5 EPIMERASE"/>
    <property type="match status" value="1"/>
</dbReference>
<dbReference type="AlphaFoldDB" id="A0A917ASC7"/>
<dbReference type="CDD" id="cd00438">
    <property type="entry name" value="cupin_RmlC"/>
    <property type="match status" value="1"/>
</dbReference>
<evidence type="ECO:0000256" key="2">
    <source>
        <dbReference type="PIRSR" id="PIRSR600888-3"/>
    </source>
</evidence>
<dbReference type="PANTHER" id="PTHR21047:SF2">
    <property type="entry name" value="THYMIDINE DIPHOSPHO-4-KETO-RHAMNOSE 3,5-EPIMERASE"/>
    <property type="match status" value="1"/>
</dbReference>
<evidence type="ECO:0000313" key="4">
    <source>
        <dbReference type="EMBL" id="GGE71740.1"/>
    </source>
</evidence>
<dbReference type="EC" id="5.1.3.13" evidence="3"/>
<dbReference type="InterPro" id="IPR011051">
    <property type="entry name" value="RmlC_Cupin_sf"/>
</dbReference>
<dbReference type="GO" id="GO:0019305">
    <property type="term" value="P:dTDP-rhamnose biosynthetic process"/>
    <property type="evidence" value="ECO:0007669"/>
    <property type="project" value="UniProtKB-UniRule"/>
</dbReference>
<accession>A0A917ASC7</accession>
<reference evidence="4" key="2">
    <citation type="submission" date="2020-09" db="EMBL/GenBank/DDBJ databases">
        <authorList>
            <person name="Sun Q."/>
            <person name="Zhou Y."/>
        </authorList>
    </citation>
    <scope>NUCLEOTIDE SEQUENCE</scope>
    <source>
        <strain evidence="4">CGMCC 1.12698</strain>
    </source>
</reference>
<comment type="similarity">
    <text evidence="3">Belongs to the dTDP-4-dehydrorhamnose 3,5-epimerase family.</text>
</comment>
<evidence type="ECO:0000256" key="1">
    <source>
        <dbReference type="PIRSR" id="PIRSR600888-1"/>
    </source>
</evidence>
<dbReference type="GO" id="GO:0005829">
    <property type="term" value="C:cytosol"/>
    <property type="evidence" value="ECO:0007669"/>
    <property type="project" value="TreeGrafter"/>
</dbReference>
<dbReference type="InterPro" id="IPR000888">
    <property type="entry name" value="RmlC-like"/>
</dbReference>
<dbReference type="InterPro" id="IPR014710">
    <property type="entry name" value="RmlC-like_jellyroll"/>
</dbReference>
<protein>
    <recommendedName>
        <fullName evidence="3">dTDP-4-dehydrorhamnose 3,5-epimerase</fullName>
        <ecNumber evidence="3">5.1.3.13</ecNumber>
    </recommendedName>
    <alternativeName>
        <fullName evidence="3">Thymidine diphospho-4-keto-rhamnose 3,5-epimerase</fullName>
    </alternativeName>
</protein>
<dbReference type="SUPFAM" id="SSF51182">
    <property type="entry name" value="RmlC-like cupins"/>
    <property type="match status" value="1"/>
</dbReference>
<proteinExistence type="inferred from homology"/>
<dbReference type="NCBIfam" id="TIGR01221">
    <property type="entry name" value="rmlC"/>
    <property type="match status" value="1"/>
</dbReference>
<dbReference type="Pfam" id="PF00908">
    <property type="entry name" value="dTDP_sugar_isom"/>
    <property type="match status" value="1"/>
</dbReference>
<dbReference type="EMBL" id="BMFK01000001">
    <property type="protein sequence ID" value="GGE71740.1"/>
    <property type="molecule type" value="Genomic_DNA"/>
</dbReference>
<evidence type="ECO:0000313" key="5">
    <source>
        <dbReference type="Proteomes" id="UP000605259"/>
    </source>
</evidence>
<feature type="active site" description="Proton donor" evidence="1">
    <location>
        <position position="132"/>
    </location>
</feature>
<dbReference type="RefSeq" id="WP_188388409.1">
    <property type="nucleotide sequence ID" value="NZ_BMFK01000001.1"/>
</dbReference>
<reference evidence="4" key="1">
    <citation type="journal article" date="2014" name="Int. J. Syst. Evol. Microbiol.">
        <title>Complete genome sequence of Corynebacterium casei LMG S-19264T (=DSM 44701T), isolated from a smear-ripened cheese.</title>
        <authorList>
            <consortium name="US DOE Joint Genome Institute (JGI-PGF)"/>
            <person name="Walter F."/>
            <person name="Albersmeier A."/>
            <person name="Kalinowski J."/>
            <person name="Ruckert C."/>
        </authorList>
    </citation>
    <scope>NUCLEOTIDE SEQUENCE</scope>
    <source>
        <strain evidence="4">CGMCC 1.12698</strain>
    </source>
</reference>
<keyword evidence="3" id="KW-0413">Isomerase</keyword>
<dbReference type="Proteomes" id="UP000605259">
    <property type="component" value="Unassembled WGS sequence"/>
</dbReference>
<name>A0A917ASC7_9BACI</name>
<evidence type="ECO:0000256" key="3">
    <source>
        <dbReference type="RuleBase" id="RU364069"/>
    </source>
</evidence>
<keyword evidence="5" id="KW-1185">Reference proteome</keyword>
<feature type="site" description="Participates in a stacking interaction with the thymidine ring of dTDP-4-oxo-6-deoxyglucose" evidence="2">
    <location>
        <position position="138"/>
    </location>
</feature>
<sequence length="188" mass="21506">MKVNHTLFDDVKLIDPTVHSDHRGFFKEQYNEQTIRKVGITCTFVQDNVSFSKEAGTLRGLHFQREPKAQAKLVSVLAGAIYDVIVDLRHESPTFKRWQGYVLSEHNHRQLFVPRGFAHGFCTLVPNTIVMYKVDEYYSKEHDSGIYWNDKDLQISWPVSVPILSAKDQQLPLSAHTDANFNDGDGAK</sequence>
<organism evidence="4 5">
    <name type="scientific">Priestia taiwanensis</name>
    <dbReference type="NCBI Taxonomy" id="1347902"/>
    <lineage>
        <taxon>Bacteria</taxon>
        <taxon>Bacillati</taxon>
        <taxon>Bacillota</taxon>
        <taxon>Bacilli</taxon>
        <taxon>Bacillales</taxon>
        <taxon>Bacillaceae</taxon>
        <taxon>Priestia</taxon>
    </lineage>
</organism>
<dbReference type="GO" id="GO:0000271">
    <property type="term" value="P:polysaccharide biosynthetic process"/>
    <property type="evidence" value="ECO:0007669"/>
    <property type="project" value="TreeGrafter"/>
</dbReference>
<gene>
    <name evidence="4" type="ORF">GCM10007140_22150</name>
</gene>
<feature type="active site" description="Proton acceptor" evidence="1">
    <location>
        <position position="62"/>
    </location>
</feature>
<comment type="caution">
    <text evidence="4">The sequence shown here is derived from an EMBL/GenBank/DDBJ whole genome shotgun (WGS) entry which is preliminary data.</text>
</comment>